<reference evidence="1 2" key="1">
    <citation type="journal article" date="2012" name="Stand. Genomic Sci.">
        <title>Complete genome sequence of Terriglobus saanensis type strain SP1PR4(T), an Acidobacteria from tundra soil.</title>
        <authorList>
            <person name="Rawat S.R."/>
            <person name="Mannisto M.K."/>
            <person name="Starovoytov V."/>
            <person name="Goodwin L."/>
            <person name="Nolan M."/>
            <person name="Hauser L."/>
            <person name="Land M."/>
            <person name="Davenport K.W."/>
            <person name="Woyke T."/>
            <person name="Haggblom M.M."/>
        </authorList>
    </citation>
    <scope>NUCLEOTIDE SEQUENCE</scope>
    <source>
        <strain evidence="2">ATCC BAA-1853 / DSM 23119 / SP1PR4</strain>
    </source>
</reference>
<dbReference type="InterPro" id="IPR008792">
    <property type="entry name" value="PQQD"/>
</dbReference>
<evidence type="ECO:0008006" key="3">
    <source>
        <dbReference type="Google" id="ProtNLM"/>
    </source>
</evidence>
<proteinExistence type="predicted"/>
<dbReference type="AlphaFoldDB" id="E8V2L2"/>
<accession>E8V2L2</accession>
<dbReference type="Proteomes" id="UP000006844">
    <property type="component" value="Chromosome"/>
</dbReference>
<evidence type="ECO:0000313" key="1">
    <source>
        <dbReference type="EMBL" id="ADV82430.1"/>
    </source>
</evidence>
<dbReference type="EMBL" id="CP002467">
    <property type="protein sequence ID" value="ADV82430.1"/>
    <property type="molecule type" value="Genomic_DNA"/>
</dbReference>
<sequence length="84" mass="9006">MANDKAHLRTVANEDGAAILDTQQGTISTLNTTGGYVWQALEQGESEEAIVASLVEETGAPREVVAHDVSDFLASLKEHKLLSR</sequence>
<dbReference type="InterPro" id="IPR041881">
    <property type="entry name" value="PqqD_sf"/>
</dbReference>
<dbReference type="RefSeq" id="WP_013568163.1">
    <property type="nucleotide sequence ID" value="NC_014963.1"/>
</dbReference>
<keyword evidence="2" id="KW-1185">Reference proteome</keyword>
<dbReference type="OrthoDB" id="122598at2"/>
<dbReference type="HOGENOM" id="CLU_159325_3_1_0"/>
<gene>
    <name evidence="1" type="ordered locus">AciPR4_1616</name>
</gene>
<dbReference type="KEGG" id="tsa:AciPR4_1616"/>
<evidence type="ECO:0000313" key="2">
    <source>
        <dbReference type="Proteomes" id="UP000006844"/>
    </source>
</evidence>
<name>E8V2L2_TERSS</name>
<dbReference type="Pfam" id="PF05402">
    <property type="entry name" value="PqqD"/>
    <property type="match status" value="1"/>
</dbReference>
<organism evidence="1 2">
    <name type="scientific">Terriglobus saanensis (strain ATCC BAA-1853 / DSM 23119 / SP1PR4)</name>
    <dbReference type="NCBI Taxonomy" id="401053"/>
    <lineage>
        <taxon>Bacteria</taxon>
        <taxon>Pseudomonadati</taxon>
        <taxon>Acidobacteriota</taxon>
        <taxon>Terriglobia</taxon>
        <taxon>Terriglobales</taxon>
        <taxon>Acidobacteriaceae</taxon>
        <taxon>Terriglobus</taxon>
    </lineage>
</organism>
<dbReference type="Gene3D" id="1.10.10.1150">
    <property type="entry name" value="Coenzyme PQQ synthesis protein D (PqqD)"/>
    <property type="match status" value="1"/>
</dbReference>
<protein>
    <recommendedName>
        <fullName evidence="3">PqqD family protein</fullName>
    </recommendedName>
</protein>